<dbReference type="SUPFAM" id="SSF56219">
    <property type="entry name" value="DNase I-like"/>
    <property type="match status" value="1"/>
</dbReference>
<proteinExistence type="predicted"/>
<dbReference type="Gene3D" id="3.60.10.10">
    <property type="entry name" value="Endonuclease/exonuclease/phosphatase"/>
    <property type="match status" value="1"/>
</dbReference>
<accession>A0A8H7EYM9</accession>
<evidence type="ECO:0000313" key="2">
    <source>
        <dbReference type="Proteomes" id="UP000629468"/>
    </source>
</evidence>
<evidence type="ECO:0008006" key="3">
    <source>
        <dbReference type="Google" id="ProtNLM"/>
    </source>
</evidence>
<comment type="caution">
    <text evidence="1">The sequence shown here is derived from an EMBL/GenBank/DDBJ whole genome shotgun (WGS) entry which is preliminary data.</text>
</comment>
<reference evidence="1 2" key="1">
    <citation type="journal article" name="Sci. Rep.">
        <title>Telomere-to-telomere assembled and centromere annotated genomes of the two main subspecies of the button mushroom Agaricus bisporus reveal especially polymorphic chromosome ends.</title>
        <authorList>
            <person name="Sonnenberg A.S.M."/>
            <person name="Sedaghat-Telgerd N."/>
            <person name="Lavrijssen B."/>
            <person name="Ohm R.A."/>
            <person name="Hendrickx P.M."/>
            <person name="Scholtmeijer K."/>
            <person name="Baars J.J.P."/>
            <person name="van Peer A."/>
        </authorList>
    </citation>
    <scope>NUCLEOTIDE SEQUENCE [LARGE SCALE GENOMIC DNA]</scope>
    <source>
        <strain evidence="1 2">H119_p4</strain>
    </source>
</reference>
<dbReference type="Proteomes" id="UP000629468">
    <property type="component" value="Unassembled WGS sequence"/>
</dbReference>
<protein>
    <recommendedName>
        <fullName evidence="3">Endonuclease/exonuclease/phosphatase domain-containing protein</fullName>
    </recommendedName>
</protein>
<dbReference type="EMBL" id="JABXXO010000011">
    <property type="protein sequence ID" value="KAF7764040.1"/>
    <property type="molecule type" value="Genomic_DNA"/>
</dbReference>
<organism evidence="1 2">
    <name type="scientific">Agaricus bisporus var. burnettii</name>
    <dbReference type="NCBI Taxonomy" id="192524"/>
    <lineage>
        <taxon>Eukaryota</taxon>
        <taxon>Fungi</taxon>
        <taxon>Dikarya</taxon>
        <taxon>Basidiomycota</taxon>
        <taxon>Agaricomycotina</taxon>
        <taxon>Agaricomycetes</taxon>
        <taxon>Agaricomycetidae</taxon>
        <taxon>Agaricales</taxon>
        <taxon>Agaricineae</taxon>
        <taxon>Agaricaceae</taxon>
        <taxon>Agaricus</taxon>
    </lineage>
</organism>
<dbReference type="InterPro" id="IPR036691">
    <property type="entry name" value="Endo/exonu/phosph_ase_sf"/>
</dbReference>
<evidence type="ECO:0000313" key="1">
    <source>
        <dbReference type="EMBL" id="KAF7764040.1"/>
    </source>
</evidence>
<gene>
    <name evidence="1" type="ORF">Agabi119p4_8577</name>
</gene>
<name>A0A8H7EYM9_AGABI</name>
<dbReference type="AlphaFoldDB" id="A0A8H7EYM9"/>
<sequence>MGASIFQLRTEPGDTTAASHISLTIDSLWNTLSHRTKQMEILAYLLHEPGCDGGLIAGDFNAIRPEDHNFLEKNGLEDAWLAVHGRDGANGTTWGVEVQRKGGPGLGRLNTIAMLGLEAKEIKENAA</sequence>